<dbReference type="FunFam" id="3.40.50.720:FF:000085">
    <property type="entry name" value="Dihydroflavonol reductase"/>
    <property type="match status" value="1"/>
</dbReference>
<evidence type="ECO:0000256" key="1">
    <source>
        <dbReference type="ARBA" id="ARBA00023002"/>
    </source>
</evidence>
<name>D8SBJ5_SELML</name>
<dbReference type="EMBL" id="GL377610">
    <property type="protein sequence ID" value="EFJ18401.1"/>
    <property type="molecule type" value="Genomic_DNA"/>
</dbReference>
<dbReference type="AlphaFoldDB" id="D8SBJ5"/>
<dbReference type="InParanoid" id="D8SBJ5"/>
<protein>
    <recommendedName>
        <fullName evidence="3">NAD-dependent epimerase/dehydratase domain-containing protein</fullName>
    </recommendedName>
</protein>
<dbReference type="eggNOG" id="KOG1502">
    <property type="taxonomic scope" value="Eukaryota"/>
</dbReference>
<feature type="transmembrane region" description="Helical" evidence="2">
    <location>
        <begin position="7"/>
        <end position="26"/>
    </location>
</feature>
<proteinExistence type="predicted"/>
<evidence type="ECO:0000259" key="3">
    <source>
        <dbReference type="Pfam" id="PF01370"/>
    </source>
</evidence>
<dbReference type="InterPro" id="IPR036291">
    <property type="entry name" value="NAD(P)-bd_dom_sf"/>
</dbReference>
<dbReference type="InterPro" id="IPR001509">
    <property type="entry name" value="Epimerase_deHydtase"/>
</dbReference>
<keyword evidence="2" id="KW-0812">Transmembrane</keyword>
<organism evidence="5">
    <name type="scientific">Selaginella moellendorffii</name>
    <name type="common">Spikemoss</name>
    <dbReference type="NCBI Taxonomy" id="88036"/>
    <lineage>
        <taxon>Eukaryota</taxon>
        <taxon>Viridiplantae</taxon>
        <taxon>Streptophyta</taxon>
        <taxon>Embryophyta</taxon>
        <taxon>Tracheophyta</taxon>
        <taxon>Lycopodiopsida</taxon>
        <taxon>Selaginellales</taxon>
        <taxon>Selaginellaceae</taxon>
        <taxon>Selaginella</taxon>
    </lineage>
</organism>
<evidence type="ECO:0000256" key="2">
    <source>
        <dbReference type="SAM" id="Phobius"/>
    </source>
</evidence>
<dbReference type="KEGG" id="smo:SELMODRAFT_154000"/>
<dbReference type="STRING" id="88036.D8SBJ5"/>
<feature type="domain" description="NAD-dependent epimerase/dehydratase" evidence="3">
    <location>
        <begin position="8"/>
        <end position="247"/>
    </location>
</feature>
<keyword evidence="2" id="KW-1133">Transmembrane helix</keyword>
<dbReference type="Proteomes" id="UP000001514">
    <property type="component" value="Unassembled WGS sequence"/>
</dbReference>
<dbReference type="CDD" id="cd08958">
    <property type="entry name" value="FR_SDR_e"/>
    <property type="match status" value="1"/>
</dbReference>
<dbReference type="GO" id="GO:0016616">
    <property type="term" value="F:oxidoreductase activity, acting on the CH-OH group of donors, NAD or NADP as acceptor"/>
    <property type="evidence" value="ECO:0000318"/>
    <property type="project" value="GO_Central"/>
</dbReference>
<dbReference type="InterPro" id="IPR050425">
    <property type="entry name" value="NAD(P)_dehydrat-like"/>
</dbReference>
<accession>D8SBJ5</accession>
<dbReference type="SUPFAM" id="SSF51735">
    <property type="entry name" value="NAD(P)-binding Rossmann-fold domains"/>
    <property type="match status" value="1"/>
</dbReference>
<dbReference type="Pfam" id="PF01370">
    <property type="entry name" value="Epimerase"/>
    <property type="match status" value="1"/>
</dbReference>
<evidence type="ECO:0000313" key="5">
    <source>
        <dbReference type="Proteomes" id="UP000001514"/>
    </source>
</evidence>
<dbReference type="PANTHER" id="PTHR10366:SF852">
    <property type="entry name" value="CINNAMOYL-COA REDUCTASE CAD2"/>
    <property type="match status" value="1"/>
</dbReference>
<dbReference type="HOGENOM" id="CLU_007383_9_0_1"/>
<dbReference type="OMA" id="HGRYILA"/>
<dbReference type="Gene3D" id="3.40.50.720">
    <property type="entry name" value="NAD(P)-binding Rossmann-like Domain"/>
    <property type="match status" value="1"/>
</dbReference>
<evidence type="ECO:0000313" key="4">
    <source>
        <dbReference type="EMBL" id="EFJ18401.1"/>
    </source>
</evidence>
<reference evidence="4 5" key="1">
    <citation type="journal article" date="2011" name="Science">
        <title>The Selaginella genome identifies genetic changes associated with the evolution of vascular plants.</title>
        <authorList>
            <person name="Banks J.A."/>
            <person name="Nishiyama T."/>
            <person name="Hasebe M."/>
            <person name="Bowman J.L."/>
            <person name="Gribskov M."/>
            <person name="dePamphilis C."/>
            <person name="Albert V.A."/>
            <person name="Aono N."/>
            <person name="Aoyama T."/>
            <person name="Ambrose B.A."/>
            <person name="Ashton N.W."/>
            <person name="Axtell M.J."/>
            <person name="Barker E."/>
            <person name="Barker M.S."/>
            <person name="Bennetzen J.L."/>
            <person name="Bonawitz N.D."/>
            <person name="Chapple C."/>
            <person name="Cheng C."/>
            <person name="Correa L.G."/>
            <person name="Dacre M."/>
            <person name="DeBarry J."/>
            <person name="Dreyer I."/>
            <person name="Elias M."/>
            <person name="Engstrom E.M."/>
            <person name="Estelle M."/>
            <person name="Feng L."/>
            <person name="Finet C."/>
            <person name="Floyd S.K."/>
            <person name="Frommer W.B."/>
            <person name="Fujita T."/>
            <person name="Gramzow L."/>
            <person name="Gutensohn M."/>
            <person name="Harholt J."/>
            <person name="Hattori M."/>
            <person name="Heyl A."/>
            <person name="Hirai T."/>
            <person name="Hiwatashi Y."/>
            <person name="Ishikawa M."/>
            <person name="Iwata M."/>
            <person name="Karol K.G."/>
            <person name="Koehler B."/>
            <person name="Kolukisaoglu U."/>
            <person name="Kubo M."/>
            <person name="Kurata T."/>
            <person name="Lalonde S."/>
            <person name="Li K."/>
            <person name="Li Y."/>
            <person name="Litt A."/>
            <person name="Lyons E."/>
            <person name="Manning G."/>
            <person name="Maruyama T."/>
            <person name="Michael T.P."/>
            <person name="Mikami K."/>
            <person name="Miyazaki S."/>
            <person name="Morinaga S."/>
            <person name="Murata T."/>
            <person name="Mueller-Roeber B."/>
            <person name="Nelson D.R."/>
            <person name="Obara M."/>
            <person name="Oguri Y."/>
            <person name="Olmstead R.G."/>
            <person name="Onodera N."/>
            <person name="Petersen B.L."/>
            <person name="Pils B."/>
            <person name="Prigge M."/>
            <person name="Rensing S.A."/>
            <person name="Riano-Pachon D.M."/>
            <person name="Roberts A.W."/>
            <person name="Sato Y."/>
            <person name="Scheller H.V."/>
            <person name="Schulz B."/>
            <person name="Schulz C."/>
            <person name="Shakirov E.V."/>
            <person name="Shibagaki N."/>
            <person name="Shinohara N."/>
            <person name="Shippen D.E."/>
            <person name="Soerensen I."/>
            <person name="Sotooka R."/>
            <person name="Sugimoto N."/>
            <person name="Sugita M."/>
            <person name="Sumikawa N."/>
            <person name="Tanurdzic M."/>
            <person name="Theissen G."/>
            <person name="Ulvskov P."/>
            <person name="Wakazuki S."/>
            <person name="Weng J.K."/>
            <person name="Willats W.W."/>
            <person name="Wipf D."/>
            <person name="Wolf P.G."/>
            <person name="Yang L."/>
            <person name="Zimmer A.D."/>
            <person name="Zhu Q."/>
            <person name="Mitros T."/>
            <person name="Hellsten U."/>
            <person name="Loque D."/>
            <person name="Otillar R."/>
            <person name="Salamov A."/>
            <person name="Schmutz J."/>
            <person name="Shapiro H."/>
            <person name="Lindquist E."/>
            <person name="Lucas S."/>
            <person name="Rokhsar D."/>
            <person name="Grigoriev I.V."/>
        </authorList>
    </citation>
    <scope>NUCLEOTIDE SEQUENCE [LARGE SCALE GENOMIC DNA]</scope>
</reference>
<keyword evidence="5" id="KW-1185">Reference proteome</keyword>
<dbReference type="FunCoup" id="D8SBJ5">
    <property type="interactions" value="1344"/>
</dbReference>
<keyword evidence="1" id="KW-0560">Oxidoreductase</keyword>
<keyword evidence="2" id="KW-0472">Membrane</keyword>
<dbReference type="OrthoDB" id="2735536at2759"/>
<gene>
    <name evidence="4" type="ORF">SELMODRAFT_154000</name>
</gene>
<dbReference type="PANTHER" id="PTHR10366">
    <property type="entry name" value="NAD DEPENDENT EPIMERASE/DEHYDRATASE"/>
    <property type="match status" value="1"/>
</dbReference>
<sequence length="327" mass="35914">MDKGKGLVCVTGASGFIASFLVKLLLDRGYKVRGTVRSLTDPSRTSHLRGLPGAEERLELVEADLLKDGAFNDVVKDCQGVFHTASPFFLAGVADPERQLIQPAVQGTLNVLEACSRSPSVAKVVVTSSTAAVAYNPKRTPDTVVDESCFSDPDYCREMKAWYILSKTLAEQEAWKFAKEKGLNLVTINPAMVIGPLLQPTLNTSCEIILKLINGSKTHYSNACLGWVGVGDVAEAHLLAYENPNASGRYLCVERVTHYEDVVETLRKLYPEYPIPTECEDNGSPKATPYAISTRKLQEELGLRFHSLEHNLKECVESLKLNHFTPA</sequence>
<dbReference type="Gramene" id="EFJ18401">
    <property type="protein sequence ID" value="EFJ18401"/>
    <property type="gene ID" value="SELMODRAFT_154000"/>
</dbReference>